<dbReference type="GO" id="GO:0005737">
    <property type="term" value="C:cytoplasm"/>
    <property type="evidence" value="ECO:0007669"/>
    <property type="project" value="TreeGrafter"/>
</dbReference>
<dbReference type="InterPro" id="IPR003140">
    <property type="entry name" value="PLipase/COase/thioEstase"/>
</dbReference>
<dbReference type="eggNOG" id="KOG2112">
    <property type="taxonomic scope" value="Eukaryota"/>
</dbReference>
<dbReference type="EMBL" id="JH767561">
    <property type="protein sequence ID" value="EON63082.1"/>
    <property type="molecule type" value="Genomic_DNA"/>
</dbReference>
<dbReference type="PANTHER" id="PTHR10655:SF67">
    <property type="entry name" value="PHOSPHOLIPASE_CARBOXYLESTERASE SUPERFAMILY (AFU_ORTHOLOGUE AFUA_5G09340)"/>
    <property type="match status" value="1"/>
</dbReference>
<accession>R7YMG5</accession>
<dbReference type="PANTHER" id="PTHR10655">
    <property type="entry name" value="LYSOPHOSPHOLIPASE-RELATED"/>
    <property type="match status" value="1"/>
</dbReference>
<evidence type="ECO:0000259" key="2">
    <source>
        <dbReference type="Pfam" id="PF02230"/>
    </source>
</evidence>
<organism evidence="3 4">
    <name type="scientific">Coniosporium apollinis (strain CBS 100218)</name>
    <name type="common">Rock-inhabiting black yeast</name>
    <dbReference type="NCBI Taxonomy" id="1168221"/>
    <lineage>
        <taxon>Eukaryota</taxon>
        <taxon>Fungi</taxon>
        <taxon>Dikarya</taxon>
        <taxon>Ascomycota</taxon>
        <taxon>Pezizomycotina</taxon>
        <taxon>Dothideomycetes</taxon>
        <taxon>Dothideomycetes incertae sedis</taxon>
        <taxon>Coniosporium</taxon>
    </lineage>
</organism>
<dbReference type="InterPro" id="IPR050565">
    <property type="entry name" value="LYPA1-2/EST-like"/>
</dbReference>
<comment type="similarity">
    <text evidence="1">Belongs to the AB hydrolase superfamily. AB hydrolase 2 family.</text>
</comment>
<dbReference type="HOGENOM" id="CLU_062889_1_0_1"/>
<dbReference type="SUPFAM" id="SSF53474">
    <property type="entry name" value="alpha/beta-Hydrolases"/>
    <property type="match status" value="1"/>
</dbReference>
<keyword evidence="4" id="KW-1185">Reference proteome</keyword>
<name>R7YMG5_CONA1</name>
<dbReference type="GO" id="GO:0052689">
    <property type="term" value="F:carboxylic ester hydrolase activity"/>
    <property type="evidence" value="ECO:0007669"/>
    <property type="project" value="TreeGrafter"/>
</dbReference>
<evidence type="ECO:0000313" key="4">
    <source>
        <dbReference type="Proteomes" id="UP000016924"/>
    </source>
</evidence>
<evidence type="ECO:0000313" key="3">
    <source>
        <dbReference type="EMBL" id="EON63082.1"/>
    </source>
</evidence>
<dbReference type="Proteomes" id="UP000016924">
    <property type="component" value="Unassembled WGS sequence"/>
</dbReference>
<dbReference type="Pfam" id="PF02230">
    <property type="entry name" value="Abhydrolase_2"/>
    <property type="match status" value="1"/>
</dbReference>
<dbReference type="OMA" id="VMQFFAR"/>
<protein>
    <recommendedName>
        <fullName evidence="2">Phospholipase/carboxylesterase/thioesterase domain-containing protein</fullName>
    </recommendedName>
</protein>
<dbReference type="AlphaFoldDB" id="R7YMG5"/>
<gene>
    <name evidence="3" type="ORF">W97_02309</name>
</gene>
<dbReference type="GeneID" id="19899620"/>
<dbReference type="Gene3D" id="3.40.50.1820">
    <property type="entry name" value="alpha/beta hydrolase"/>
    <property type="match status" value="1"/>
</dbReference>
<reference evidence="4" key="1">
    <citation type="submission" date="2012-06" db="EMBL/GenBank/DDBJ databases">
        <title>The genome sequence of Coniosporium apollinis CBS 100218.</title>
        <authorList>
            <consortium name="The Broad Institute Genome Sequencing Platform"/>
            <person name="Cuomo C."/>
            <person name="Gorbushina A."/>
            <person name="Noack S."/>
            <person name="Walker B."/>
            <person name="Young S.K."/>
            <person name="Zeng Q."/>
            <person name="Gargeya S."/>
            <person name="Fitzgerald M."/>
            <person name="Haas B."/>
            <person name="Abouelleil A."/>
            <person name="Alvarado L."/>
            <person name="Arachchi H.M."/>
            <person name="Berlin A.M."/>
            <person name="Chapman S.B."/>
            <person name="Goldberg J."/>
            <person name="Griggs A."/>
            <person name="Gujja S."/>
            <person name="Hansen M."/>
            <person name="Howarth C."/>
            <person name="Imamovic A."/>
            <person name="Larimer J."/>
            <person name="McCowan C."/>
            <person name="Montmayeur A."/>
            <person name="Murphy C."/>
            <person name="Neiman D."/>
            <person name="Pearson M."/>
            <person name="Priest M."/>
            <person name="Roberts A."/>
            <person name="Saif S."/>
            <person name="Shea T."/>
            <person name="Sisk P."/>
            <person name="Sykes S."/>
            <person name="Wortman J."/>
            <person name="Nusbaum C."/>
            <person name="Birren B."/>
        </authorList>
    </citation>
    <scope>NUCLEOTIDE SEQUENCE [LARGE SCALE GENOMIC DNA]</scope>
    <source>
        <strain evidence="4">CBS 100218</strain>
    </source>
</reference>
<dbReference type="STRING" id="1168221.R7YMG5"/>
<feature type="domain" description="Phospholipase/carboxylesterase/thioesterase" evidence="2">
    <location>
        <begin position="25"/>
        <end position="229"/>
    </location>
</feature>
<dbReference type="OrthoDB" id="437457at2759"/>
<dbReference type="GO" id="GO:0008474">
    <property type="term" value="F:palmitoyl-(protein) hydrolase activity"/>
    <property type="evidence" value="ECO:0007669"/>
    <property type="project" value="TreeGrafter"/>
</dbReference>
<dbReference type="InterPro" id="IPR029058">
    <property type="entry name" value="AB_hydrolase_fold"/>
</dbReference>
<dbReference type="RefSeq" id="XP_007778399.1">
    <property type="nucleotide sequence ID" value="XM_007780209.1"/>
</dbReference>
<proteinExistence type="inferred from homology"/>
<evidence type="ECO:0000256" key="1">
    <source>
        <dbReference type="ARBA" id="ARBA00006499"/>
    </source>
</evidence>
<sequence>MPGRLPTLSDFSPSIALNIIPPPTNHPPTNILILLHGLGDTHLPFTQLARQLSLPETACLSLRAPHPLPDLFGIPGYHWGDDIQFDSSSGEMDMDTGFKSSIKLVAEDVIRTVLIDKCGYAAREIMLFGFGQGALVALGAVAELEEQDLGGVVAVGGFLPISTPLPAVGKRKSRTPVLVCKGRARSLVTDSTLARIKDWFEAVEVREWKKVGDGMPANREEMLPIMQFFARRLRSRWGVPEGAVEIG</sequence>